<evidence type="ECO:0000313" key="5">
    <source>
        <dbReference type="Proteomes" id="UP000829756"/>
    </source>
</evidence>
<evidence type="ECO:0000313" key="2">
    <source>
        <dbReference type="EMBL" id="TCP06886.1"/>
    </source>
</evidence>
<feature type="chain" id="PRO_5041942015" description="Lipoprotein" evidence="1">
    <location>
        <begin position="27"/>
        <end position="142"/>
    </location>
</feature>
<accession>A0AAE9GUY4</accession>
<evidence type="ECO:0000313" key="3">
    <source>
        <dbReference type="EMBL" id="UOO80212.1"/>
    </source>
</evidence>
<evidence type="ECO:0000256" key="1">
    <source>
        <dbReference type="SAM" id="SignalP"/>
    </source>
</evidence>
<organism evidence="3 5">
    <name type="scientific">Uruburuella suis</name>
    <dbReference type="NCBI Taxonomy" id="252130"/>
    <lineage>
        <taxon>Bacteria</taxon>
        <taxon>Pseudomonadati</taxon>
        <taxon>Pseudomonadota</taxon>
        <taxon>Betaproteobacteria</taxon>
        <taxon>Neisseriales</taxon>
        <taxon>Neisseriaceae</taxon>
        <taxon>Uruburuella</taxon>
    </lineage>
</organism>
<dbReference type="PROSITE" id="PS51257">
    <property type="entry name" value="PROKAR_LIPOPROTEIN"/>
    <property type="match status" value="1"/>
</dbReference>
<keyword evidence="4" id="KW-1185">Reference proteome</keyword>
<proteinExistence type="predicted"/>
<gene>
    <name evidence="2" type="ORF">EV680_11069</name>
    <name evidence="3" type="ORF">LVJ78_04155</name>
</gene>
<evidence type="ECO:0000313" key="4">
    <source>
        <dbReference type="Proteomes" id="UP000294721"/>
    </source>
</evidence>
<dbReference type="Proteomes" id="UP000294721">
    <property type="component" value="Unassembled WGS sequence"/>
</dbReference>
<dbReference type="EMBL" id="CP091507">
    <property type="protein sequence ID" value="UOO80212.1"/>
    <property type="molecule type" value="Genomic_DNA"/>
</dbReference>
<reference evidence="3" key="2">
    <citation type="submission" date="2021-12" db="EMBL/GenBank/DDBJ databases">
        <authorList>
            <person name="Veyrier F.J."/>
        </authorList>
    </citation>
    <scope>NUCLEOTIDE SEQUENCE</scope>
    <source>
        <strain evidence="3">1258/02</strain>
    </source>
</reference>
<reference evidence="3" key="3">
    <citation type="journal article" date="2022" name="Res Sq">
        <title>Evolution of multicellular longitudinally dividing oral cavity symbionts (Neisseriaceae).</title>
        <authorList>
            <person name="Nyongesa S."/>
            <person name="Weber P."/>
            <person name="Bernet E."/>
            <person name="Pullido F."/>
            <person name="Nieckarz M."/>
            <person name="Delaby M."/>
            <person name="Nieves C."/>
            <person name="Viehboeck T."/>
            <person name="Krause N."/>
            <person name="Rivera-Millot A."/>
            <person name="Nakamura A."/>
            <person name="Vischer N."/>
            <person name="VanNieuwenhze M."/>
            <person name="Brun Y."/>
            <person name="Cava F."/>
            <person name="Bulgheresi S."/>
            <person name="Veyrier F."/>
        </authorList>
    </citation>
    <scope>NUCLEOTIDE SEQUENCE</scope>
    <source>
        <strain evidence="3">1258/02</strain>
    </source>
</reference>
<dbReference type="RefSeq" id="WP_132953683.1">
    <property type="nucleotide sequence ID" value="NZ_CP091507.1"/>
</dbReference>
<evidence type="ECO:0008006" key="6">
    <source>
        <dbReference type="Google" id="ProtNLM"/>
    </source>
</evidence>
<reference evidence="2 4" key="1">
    <citation type="submission" date="2019-03" db="EMBL/GenBank/DDBJ databases">
        <title>Genomic Encyclopedia of Type Strains, Phase IV (KMG-IV): sequencing the most valuable type-strain genomes for metagenomic binning, comparative biology and taxonomic classification.</title>
        <authorList>
            <person name="Goeker M."/>
        </authorList>
    </citation>
    <scope>NUCLEOTIDE SEQUENCE [LARGE SCALE GENOMIC DNA]</scope>
    <source>
        <strain evidence="2 4">DSM 17474</strain>
    </source>
</reference>
<dbReference type="AlphaFoldDB" id="A0AAE9GUY4"/>
<feature type="signal peptide" evidence="1">
    <location>
        <begin position="1"/>
        <end position="26"/>
    </location>
</feature>
<sequence length="142" mass="15849">MKHPILLITASIVLLAACQSSQPALGPNGAEQLSSIHHLCILENAKKSNPTLNQQIAQSLTKYGISSETVDVTSNRKRLYEPECRYNLRYNTQGSKDNINYISLLIRTPEHPVASLRANPNFQRAQSQQAEIDRIIAQLLNK</sequence>
<protein>
    <recommendedName>
        <fullName evidence="6">Lipoprotein</fullName>
    </recommendedName>
</protein>
<dbReference type="KEGG" id="usu:LVJ78_04155"/>
<name>A0AAE9GUY4_9NEIS</name>
<dbReference type="Proteomes" id="UP000829756">
    <property type="component" value="Chromosome"/>
</dbReference>
<dbReference type="EMBL" id="SLXE01000010">
    <property type="protein sequence ID" value="TCP06886.1"/>
    <property type="molecule type" value="Genomic_DNA"/>
</dbReference>
<keyword evidence="1" id="KW-0732">Signal</keyword>